<evidence type="ECO:0000313" key="6">
    <source>
        <dbReference type="Proteomes" id="UP000231501"/>
    </source>
</evidence>
<dbReference type="Gene3D" id="3.40.50.150">
    <property type="entry name" value="Vaccinia Virus protein VP39"/>
    <property type="match status" value="1"/>
</dbReference>
<comment type="caution">
    <text evidence="5">The sequence shown here is derived from an EMBL/GenBank/DDBJ whole genome shotgun (WGS) entry which is preliminary data.</text>
</comment>
<gene>
    <name evidence="5" type="ORF">CS062_08890</name>
</gene>
<dbReference type="InterPro" id="IPR019614">
    <property type="entry name" value="SAM-dep_methyl-trfase"/>
</dbReference>
<keyword evidence="2 5" id="KW-0808">Transferase</keyword>
<evidence type="ECO:0000256" key="1">
    <source>
        <dbReference type="ARBA" id="ARBA00022603"/>
    </source>
</evidence>
<evidence type="ECO:0000256" key="3">
    <source>
        <dbReference type="ARBA" id="ARBA00022691"/>
    </source>
</evidence>
<dbReference type="InterPro" id="IPR029063">
    <property type="entry name" value="SAM-dependent_MTases_sf"/>
</dbReference>
<reference evidence="5 6" key="1">
    <citation type="submission" date="2017-11" db="EMBL/GenBank/DDBJ databases">
        <title>Draft genome sequence of Mitsuaria sp. HWN-4.</title>
        <authorList>
            <person name="Gundlapally S.R."/>
        </authorList>
    </citation>
    <scope>NUCLEOTIDE SEQUENCE [LARGE SCALE GENOMIC DNA]</scope>
    <source>
        <strain evidence="5 6">HWN-4</strain>
    </source>
</reference>
<accession>A0A2G9CB58</accession>
<evidence type="ECO:0000256" key="2">
    <source>
        <dbReference type="ARBA" id="ARBA00022679"/>
    </source>
</evidence>
<dbReference type="AlphaFoldDB" id="A0A2G9CB58"/>
<dbReference type="Pfam" id="PF10672">
    <property type="entry name" value="Methyltrans_SAM"/>
    <property type="match status" value="1"/>
</dbReference>
<keyword evidence="1 5" id="KW-0489">Methyltransferase</keyword>
<protein>
    <submittedName>
        <fullName evidence="5">SAM-dependent methyltransferase</fullName>
    </submittedName>
</protein>
<keyword evidence="3" id="KW-0949">S-adenosyl-L-methionine</keyword>
<dbReference type="Proteomes" id="UP000231501">
    <property type="component" value="Unassembled WGS sequence"/>
</dbReference>
<dbReference type="OrthoDB" id="9805492at2"/>
<dbReference type="GO" id="GO:0032259">
    <property type="term" value="P:methylation"/>
    <property type="evidence" value="ECO:0007669"/>
    <property type="project" value="UniProtKB-KW"/>
</dbReference>
<sequence length="307" mass="33783">MQALLDLIATLPRPSGPGRFFHGRGGLFPGCEHWALDFYPPVWLLTSFAPVTEEDLARIGEALAARWAEVAPGEPLNWMFQHRDEHRPANRLMAGAIPDEHVVEEDGARFLVHLAQGQNHGFFLDMAEGRRWVRRWAATHPGGRVLNLFAYTCAFSVVALQAGAAAVANYDMARGALATGRRNHQLNGVQDRAAFHAHDIFSSWGKIRRGGPYDLVVLDPPSYQKGSFVATKDYARLVRRLPELLAPGGHALVCLNAPKLDTAFLRDIVAAEAPGLAFIERVANPAAFADVSEERSLKVLVYRQPPA</sequence>
<dbReference type="RefSeq" id="WP_099861302.1">
    <property type="nucleotide sequence ID" value="NZ_PEOG01000019.1"/>
</dbReference>
<proteinExistence type="predicted"/>
<dbReference type="EMBL" id="PEOG01000019">
    <property type="protein sequence ID" value="PIM53582.1"/>
    <property type="molecule type" value="Genomic_DNA"/>
</dbReference>
<feature type="domain" description="S-adenosylmethionine-dependent methyltransferase" evidence="4">
    <location>
        <begin position="19"/>
        <end position="303"/>
    </location>
</feature>
<dbReference type="PANTHER" id="PTHR43042">
    <property type="entry name" value="SAM-DEPENDENT METHYLTRANSFERASE"/>
    <property type="match status" value="1"/>
</dbReference>
<dbReference type="GO" id="GO:0008168">
    <property type="term" value="F:methyltransferase activity"/>
    <property type="evidence" value="ECO:0007669"/>
    <property type="project" value="UniProtKB-KW"/>
</dbReference>
<evidence type="ECO:0000313" key="5">
    <source>
        <dbReference type="EMBL" id="PIM53582.1"/>
    </source>
</evidence>
<keyword evidence="6" id="KW-1185">Reference proteome</keyword>
<dbReference type="SUPFAM" id="SSF53335">
    <property type="entry name" value="S-adenosyl-L-methionine-dependent methyltransferases"/>
    <property type="match status" value="1"/>
</dbReference>
<organism evidence="5 6">
    <name type="scientific">Roseateles chitinivorans</name>
    <dbReference type="NCBI Taxonomy" id="2917965"/>
    <lineage>
        <taxon>Bacteria</taxon>
        <taxon>Pseudomonadati</taxon>
        <taxon>Pseudomonadota</taxon>
        <taxon>Betaproteobacteria</taxon>
        <taxon>Burkholderiales</taxon>
        <taxon>Sphaerotilaceae</taxon>
        <taxon>Roseateles</taxon>
    </lineage>
</organism>
<name>A0A2G9CB58_9BURK</name>
<dbReference type="PANTHER" id="PTHR43042:SF3">
    <property type="entry name" value="RIBOSOMAL RNA LARGE SUBUNIT METHYLTRANSFERASE YWBD-RELATED"/>
    <property type="match status" value="1"/>
</dbReference>
<evidence type="ECO:0000259" key="4">
    <source>
        <dbReference type="Pfam" id="PF10672"/>
    </source>
</evidence>